<reference evidence="2 3" key="1">
    <citation type="submission" date="2022-12" db="EMBL/GenBank/DDBJ databases">
        <title>Genomic features and morphological characterization of a novel Knufia sp. strain isolated from spacecraft assembly facility.</title>
        <authorList>
            <person name="Teixeira M."/>
            <person name="Chander A.M."/>
            <person name="Stajich J.E."/>
            <person name="Venkateswaran K."/>
        </authorList>
    </citation>
    <scope>NUCLEOTIDE SEQUENCE [LARGE SCALE GENOMIC DNA]</scope>
    <source>
        <strain evidence="2 3">FJI-L2-BK-P2</strain>
    </source>
</reference>
<accession>A0AAN8IS68</accession>
<gene>
    <name evidence="2" type="ORF">OHC33_001036</name>
</gene>
<feature type="region of interest" description="Disordered" evidence="1">
    <location>
        <begin position="1"/>
        <end position="107"/>
    </location>
</feature>
<dbReference type="AlphaFoldDB" id="A0AAN8IS68"/>
<dbReference type="Proteomes" id="UP001316803">
    <property type="component" value="Unassembled WGS sequence"/>
</dbReference>
<keyword evidence="3" id="KW-1185">Reference proteome</keyword>
<dbReference type="EMBL" id="JAKLMC020000002">
    <property type="protein sequence ID" value="KAK5957847.1"/>
    <property type="molecule type" value="Genomic_DNA"/>
</dbReference>
<organism evidence="2 3">
    <name type="scientific">Knufia fluminis</name>
    <dbReference type="NCBI Taxonomy" id="191047"/>
    <lineage>
        <taxon>Eukaryota</taxon>
        <taxon>Fungi</taxon>
        <taxon>Dikarya</taxon>
        <taxon>Ascomycota</taxon>
        <taxon>Pezizomycotina</taxon>
        <taxon>Eurotiomycetes</taxon>
        <taxon>Chaetothyriomycetidae</taxon>
        <taxon>Chaetothyriales</taxon>
        <taxon>Trichomeriaceae</taxon>
        <taxon>Knufia</taxon>
    </lineage>
</organism>
<evidence type="ECO:0000256" key="1">
    <source>
        <dbReference type="SAM" id="MobiDB-lite"/>
    </source>
</evidence>
<sequence length="374" mass="40873">MPLFKKSKKKVVEDGEEKLEAEQKEVNTMSRFPDEKIATDNNTKIQDEKMAVDSNDIVASPTSEEGTLLPAYREQASPSVDHQSSSRSTMPSSTGSSSGVGPDVHPVTSQTMMAYDGIEVVTPERNAHTPSVPTSLQATRSYREYNFYYTNALTHLVICDPDQQVLYFAEVSPFAKGVPDVQIRNIAGGGFDNLAQMGPALGMKEAKDAPVVAVADTMPSSKHIKLGFGDPLQPKTNTWIVMRNVHDDPKNNSERYDLTISKPGKQTTYQWISGAGGEKDAADSPDLGQTRRNSNSKEIFRLLSDDGLVAAFRNSGLASVKKRGALRVYDVPGIDDSLLLIFLSCSALCEKQRRRKAKKGLIIRASLGMAGWGR</sequence>
<evidence type="ECO:0000313" key="2">
    <source>
        <dbReference type="EMBL" id="KAK5957847.1"/>
    </source>
</evidence>
<proteinExistence type="predicted"/>
<name>A0AAN8IS68_9EURO</name>
<feature type="compositionally biased region" description="Low complexity" evidence="1">
    <location>
        <begin position="85"/>
        <end position="99"/>
    </location>
</feature>
<feature type="compositionally biased region" description="Basic and acidic residues" evidence="1">
    <location>
        <begin position="10"/>
        <end position="25"/>
    </location>
</feature>
<comment type="caution">
    <text evidence="2">The sequence shown here is derived from an EMBL/GenBank/DDBJ whole genome shotgun (WGS) entry which is preliminary data.</text>
</comment>
<protein>
    <submittedName>
        <fullName evidence="2">Uncharacterized protein</fullName>
    </submittedName>
</protein>
<evidence type="ECO:0000313" key="3">
    <source>
        <dbReference type="Proteomes" id="UP001316803"/>
    </source>
</evidence>